<dbReference type="PANTHER" id="PTHR13604">
    <property type="entry name" value="DC12-RELATED"/>
    <property type="match status" value="1"/>
</dbReference>
<dbReference type="InterPro" id="IPR003738">
    <property type="entry name" value="SRAP"/>
</dbReference>
<keyword evidence="6" id="KW-0238">DNA-binding</keyword>
<keyword evidence="3" id="KW-0227">DNA damage</keyword>
<proteinExistence type="inferred from homology"/>
<dbReference type="GO" id="GO:0003697">
    <property type="term" value="F:single-stranded DNA binding"/>
    <property type="evidence" value="ECO:0007669"/>
    <property type="project" value="InterPro"/>
</dbReference>
<dbReference type="Gene3D" id="3.90.1680.10">
    <property type="entry name" value="SOS response associated peptidase-like"/>
    <property type="match status" value="1"/>
</dbReference>
<evidence type="ECO:0000256" key="2">
    <source>
        <dbReference type="ARBA" id="ARBA00022670"/>
    </source>
</evidence>
<evidence type="ECO:0000256" key="5">
    <source>
        <dbReference type="ARBA" id="ARBA00023124"/>
    </source>
</evidence>
<evidence type="ECO:0000256" key="7">
    <source>
        <dbReference type="ARBA" id="ARBA00023239"/>
    </source>
</evidence>
<dbReference type="AlphaFoldDB" id="A0A4R5L203"/>
<comment type="similarity">
    <text evidence="1 8">Belongs to the SOS response-associated peptidase family.</text>
</comment>
<evidence type="ECO:0000256" key="8">
    <source>
        <dbReference type="RuleBase" id="RU364100"/>
    </source>
</evidence>
<dbReference type="GO" id="GO:0106300">
    <property type="term" value="P:protein-DNA covalent cross-linking repair"/>
    <property type="evidence" value="ECO:0007669"/>
    <property type="project" value="InterPro"/>
</dbReference>
<dbReference type="Proteomes" id="UP000295511">
    <property type="component" value="Unassembled WGS sequence"/>
</dbReference>
<evidence type="ECO:0000313" key="9">
    <source>
        <dbReference type="EMBL" id="TDG01592.1"/>
    </source>
</evidence>
<keyword evidence="10" id="KW-1185">Reference proteome</keyword>
<evidence type="ECO:0000256" key="4">
    <source>
        <dbReference type="ARBA" id="ARBA00022801"/>
    </source>
</evidence>
<keyword evidence="7" id="KW-0456">Lyase</keyword>
<evidence type="ECO:0000313" key="10">
    <source>
        <dbReference type="Proteomes" id="UP000295511"/>
    </source>
</evidence>
<dbReference type="GO" id="GO:0006508">
    <property type="term" value="P:proteolysis"/>
    <property type="evidence" value="ECO:0007669"/>
    <property type="project" value="UniProtKB-KW"/>
</dbReference>
<dbReference type="GO" id="GO:0016829">
    <property type="term" value="F:lyase activity"/>
    <property type="evidence" value="ECO:0007669"/>
    <property type="project" value="UniProtKB-KW"/>
</dbReference>
<keyword evidence="4 8" id="KW-0378">Hydrolase</keyword>
<keyword evidence="5" id="KW-0190">Covalent protein-DNA linkage</keyword>
<comment type="caution">
    <text evidence="9">The sequence shown here is derived from an EMBL/GenBank/DDBJ whole genome shotgun (WGS) entry which is preliminary data.</text>
</comment>
<organism evidence="9 10">
    <name type="scientific">Arthrobacter terricola</name>
    <dbReference type="NCBI Taxonomy" id="2547396"/>
    <lineage>
        <taxon>Bacteria</taxon>
        <taxon>Bacillati</taxon>
        <taxon>Actinomycetota</taxon>
        <taxon>Actinomycetes</taxon>
        <taxon>Micrococcales</taxon>
        <taxon>Micrococcaceae</taxon>
        <taxon>Arthrobacter</taxon>
    </lineage>
</organism>
<evidence type="ECO:0000256" key="1">
    <source>
        <dbReference type="ARBA" id="ARBA00008136"/>
    </source>
</evidence>
<dbReference type="PANTHER" id="PTHR13604:SF0">
    <property type="entry name" value="ABASIC SITE PROCESSING PROTEIN HMCES"/>
    <property type="match status" value="1"/>
</dbReference>
<evidence type="ECO:0000256" key="6">
    <source>
        <dbReference type="ARBA" id="ARBA00023125"/>
    </source>
</evidence>
<evidence type="ECO:0000256" key="3">
    <source>
        <dbReference type="ARBA" id="ARBA00022763"/>
    </source>
</evidence>
<dbReference type="InterPro" id="IPR036590">
    <property type="entry name" value="SRAP-like"/>
</dbReference>
<accession>A0A4R5L203</accession>
<dbReference type="RefSeq" id="WP_133202266.1">
    <property type="nucleotide sequence ID" value="NZ_SMRU01000001.1"/>
</dbReference>
<name>A0A4R5L203_9MICC</name>
<dbReference type="Pfam" id="PF02586">
    <property type="entry name" value="SRAP"/>
    <property type="match status" value="1"/>
</dbReference>
<sequence>MCGRFSVGFEADYLSRKLGAVLRGDTDYPSPTLQINPTDPVVFLRGRAQDDSVGRELAAGRWGLVPSFSKTFDSKVPTWNARSETAARLPAFKASLPKWRAVVPASAYYEWKKSGPGRKDPKQRYIIEPQDELITFAGLFAPWRDPGIEDRSAPGAWRLSCTILTMDSPPDGVHERLHNLHDRLPVPIAADMIDDWIDPRESRGQELLDAVLADAYKVASNWTLRPVELVDDNTRLVDVANPAA</sequence>
<keyword evidence="2 8" id="KW-0645">Protease</keyword>
<gene>
    <name evidence="9" type="ORF">E1809_00390</name>
</gene>
<dbReference type="OrthoDB" id="9782620at2"/>
<dbReference type="EC" id="3.4.-.-" evidence="8"/>
<dbReference type="EMBL" id="SMRU01000001">
    <property type="protein sequence ID" value="TDG01592.1"/>
    <property type="molecule type" value="Genomic_DNA"/>
</dbReference>
<dbReference type="GO" id="GO:0008233">
    <property type="term" value="F:peptidase activity"/>
    <property type="evidence" value="ECO:0007669"/>
    <property type="project" value="UniProtKB-KW"/>
</dbReference>
<dbReference type="SUPFAM" id="SSF143081">
    <property type="entry name" value="BB1717-like"/>
    <property type="match status" value="1"/>
</dbReference>
<reference evidence="9 10" key="1">
    <citation type="submission" date="2019-03" db="EMBL/GenBank/DDBJ databases">
        <title>Whole genome sequence of Arthrobacter sp JH1-1.</title>
        <authorList>
            <person name="Trinh H.N."/>
        </authorList>
    </citation>
    <scope>NUCLEOTIDE SEQUENCE [LARGE SCALE GENOMIC DNA]</scope>
    <source>
        <strain evidence="9 10">JH1-1</strain>
    </source>
</reference>
<protein>
    <recommendedName>
        <fullName evidence="8">Abasic site processing protein</fullName>
        <ecNumber evidence="8">3.4.-.-</ecNumber>
    </recommendedName>
</protein>